<dbReference type="InParanoid" id="D8Q2V1"/>
<proteinExistence type="predicted"/>
<dbReference type="HOGENOM" id="CLU_1620012_0_0_1"/>
<sequence>MPIDLCKLWSLLAVLTVKMVRLILGSIQRCRILAGQRLFQFLTDAMALGARMACWRQDTFFIVLSPSLRAPRIRLEQGLRGMGSGECRVALPCKPLSLDVAIKDVQHIQMVQDLLSRAHDDGSQLANDDLEVVEVRVNHAVQKSAELLVSKFAHDVRLASAVTH</sequence>
<dbReference type="AlphaFoldDB" id="D8Q2V1"/>
<keyword evidence="2" id="KW-1185">Reference proteome</keyword>
<evidence type="ECO:0000313" key="1">
    <source>
        <dbReference type="EMBL" id="EFI97587.1"/>
    </source>
</evidence>
<dbReference type="Proteomes" id="UP000007431">
    <property type="component" value="Unassembled WGS sequence"/>
</dbReference>
<name>D8Q2V1_SCHCM</name>
<organism evidence="2">
    <name type="scientific">Schizophyllum commune (strain H4-8 / FGSC 9210)</name>
    <name type="common">Split gill fungus</name>
    <dbReference type="NCBI Taxonomy" id="578458"/>
    <lineage>
        <taxon>Eukaryota</taxon>
        <taxon>Fungi</taxon>
        <taxon>Dikarya</taxon>
        <taxon>Basidiomycota</taxon>
        <taxon>Agaricomycotina</taxon>
        <taxon>Agaricomycetes</taxon>
        <taxon>Agaricomycetidae</taxon>
        <taxon>Agaricales</taxon>
        <taxon>Schizophyllaceae</taxon>
        <taxon>Schizophyllum</taxon>
    </lineage>
</organism>
<protein>
    <submittedName>
        <fullName evidence="1">Expressed protein</fullName>
    </submittedName>
</protein>
<accession>D8Q2V1</accession>
<evidence type="ECO:0000313" key="2">
    <source>
        <dbReference type="Proteomes" id="UP000007431"/>
    </source>
</evidence>
<gene>
    <name evidence="1" type="ORF">SCHCODRAFT_84909</name>
</gene>
<reference evidence="1 2" key="1">
    <citation type="journal article" date="2010" name="Nat. Biotechnol.">
        <title>Genome sequence of the model mushroom Schizophyllum commune.</title>
        <authorList>
            <person name="Ohm R.A."/>
            <person name="de Jong J.F."/>
            <person name="Lugones L.G."/>
            <person name="Aerts A."/>
            <person name="Kothe E."/>
            <person name="Stajich J.E."/>
            <person name="de Vries R.P."/>
            <person name="Record E."/>
            <person name="Levasseur A."/>
            <person name="Baker S.E."/>
            <person name="Bartholomew K.A."/>
            <person name="Coutinho P.M."/>
            <person name="Erdmann S."/>
            <person name="Fowler T.J."/>
            <person name="Gathman A.C."/>
            <person name="Lombard V."/>
            <person name="Henrissat B."/>
            <person name="Knabe N."/>
            <person name="Kuees U."/>
            <person name="Lilly W.W."/>
            <person name="Lindquist E."/>
            <person name="Lucas S."/>
            <person name="Magnuson J.K."/>
            <person name="Piumi F."/>
            <person name="Raudaskoski M."/>
            <person name="Salamov A."/>
            <person name="Schmutz J."/>
            <person name="Schwarze F.W.M.R."/>
            <person name="vanKuyk P.A."/>
            <person name="Horton J.S."/>
            <person name="Grigoriev I.V."/>
            <person name="Woesten H.A.B."/>
        </authorList>
    </citation>
    <scope>NUCLEOTIDE SEQUENCE [LARGE SCALE GENOMIC DNA]</scope>
    <source>
        <strain evidence="2">H4-8 / FGSC 9210</strain>
    </source>
</reference>
<dbReference type="EMBL" id="GL377305">
    <property type="protein sequence ID" value="EFI97587.1"/>
    <property type="molecule type" value="Genomic_DNA"/>
</dbReference>